<comment type="caution">
    <text evidence="2">The sequence shown here is derived from an EMBL/GenBank/DDBJ whole genome shotgun (WGS) entry which is preliminary data.</text>
</comment>
<feature type="transmembrane region" description="Helical" evidence="1">
    <location>
        <begin position="6"/>
        <end position="25"/>
    </location>
</feature>
<proteinExistence type="predicted"/>
<evidence type="ECO:0000256" key="1">
    <source>
        <dbReference type="SAM" id="Phobius"/>
    </source>
</evidence>
<dbReference type="RefSeq" id="WP_359273124.1">
    <property type="nucleotide sequence ID" value="NZ_JBEZNA010000034.1"/>
</dbReference>
<reference evidence="2 3" key="1">
    <citation type="submission" date="2024-06" db="EMBL/GenBank/DDBJ databases">
        <title>The Natural Products Discovery Center: Release of the First 8490 Sequenced Strains for Exploring Actinobacteria Biosynthetic Diversity.</title>
        <authorList>
            <person name="Kalkreuter E."/>
            <person name="Kautsar S.A."/>
            <person name="Yang D."/>
            <person name="Bader C.D."/>
            <person name="Teijaro C.N."/>
            <person name="Fluegel L."/>
            <person name="Davis C.M."/>
            <person name="Simpson J.R."/>
            <person name="Lauterbach L."/>
            <person name="Steele A.D."/>
            <person name="Gui C."/>
            <person name="Meng S."/>
            <person name="Li G."/>
            <person name="Viehrig K."/>
            <person name="Ye F."/>
            <person name="Su P."/>
            <person name="Kiefer A.F."/>
            <person name="Nichols A."/>
            <person name="Cepeda A.J."/>
            <person name="Yan W."/>
            <person name="Fan B."/>
            <person name="Jiang Y."/>
            <person name="Adhikari A."/>
            <person name="Zheng C.-J."/>
            <person name="Schuster L."/>
            <person name="Cowan T.M."/>
            <person name="Smanski M.J."/>
            <person name="Chevrette M.G."/>
            <person name="De Carvalho L.P.S."/>
            <person name="Shen B."/>
        </authorList>
    </citation>
    <scope>NUCLEOTIDE SEQUENCE [LARGE SCALE GENOMIC DNA]</scope>
    <source>
        <strain evidence="2 3">NPDC048117</strain>
    </source>
</reference>
<accession>A0ABV3ERL0</accession>
<keyword evidence="1" id="KW-1133">Transmembrane helix</keyword>
<keyword evidence="3" id="KW-1185">Reference proteome</keyword>
<name>A0ABV3ERL0_9ACTN</name>
<keyword evidence="1" id="KW-0472">Membrane</keyword>
<dbReference type="Proteomes" id="UP001551584">
    <property type="component" value="Unassembled WGS sequence"/>
</dbReference>
<gene>
    <name evidence="2" type="ORF">AB0D95_16230</name>
</gene>
<dbReference type="EMBL" id="JBEZNA010000034">
    <property type="protein sequence ID" value="MEU9578784.1"/>
    <property type="molecule type" value="Genomic_DNA"/>
</dbReference>
<keyword evidence="1" id="KW-0812">Transmembrane</keyword>
<sequence>MWASWWWAPVWALGSVVVIGLVAVWRKARRRRRQALAARLMAGCVARDAVAVEEGRARLLAEIQAIQWAQREEWAQRRLEREERAWAVIAEAEAVLTEAWGWVRLEEEAGLVGDPCDDEEGGT</sequence>
<protein>
    <submittedName>
        <fullName evidence="2">Uncharacterized protein</fullName>
    </submittedName>
</protein>
<evidence type="ECO:0000313" key="2">
    <source>
        <dbReference type="EMBL" id="MEU9578784.1"/>
    </source>
</evidence>
<evidence type="ECO:0000313" key="3">
    <source>
        <dbReference type="Proteomes" id="UP001551584"/>
    </source>
</evidence>
<organism evidence="2 3">
    <name type="scientific">Streptomyces chilikensis</name>
    <dbReference type="NCBI Taxonomy" id="1194079"/>
    <lineage>
        <taxon>Bacteria</taxon>
        <taxon>Bacillati</taxon>
        <taxon>Actinomycetota</taxon>
        <taxon>Actinomycetes</taxon>
        <taxon>Kitasatosporales</taxon>
        <taxon>Streptomycetaceae</taxon>
        <taxon>Streptomyces</taxon>
    </lineage>
</organism>